<dbReference type="Gene3D" id="2.40.110.10">
    <property type="entry name" value="Butyryl-CoA Dehydrogenase, subunit A, domain 2"/>
    <property type="match status" value="1"/>
</dbReference>
<dbReference type="InterPro" id="IPR046373">
    <property type="entry name" value="Acyl-CoA_Oxase/DH_mid-dom_sf"/>
</dbReference>
<feature type="domain" description="Acyl-CoA dehydrogenase/oxidase N-terminal" evidence="8">
    <location>
        <begin position="4"/>
        <end position="116"/>
    </location>
</feature>
<comment type="cofactor">
    <cofactor evidence="1 5">
        <name>FAD</name>
        <dbReference type="ChEBI" id="CHEBI:57692"/>
    </cofactor>
</comment>
<proteinExistence type="inferred from homology"/>
<dbReference type="PANTHER" id="PTHR43884">
    <property type="entry name" value="ACYL-COA DEHYDROGENASE"/>
    <property type="match status" value="1"/>
</dbReference>
<dbReference type="InterPro" id="IPR013786">
    <property type="entry name" value="AcylCoA_DH/ox_N"/>
</dbReference>
<sequence>MLMTDDQLAVRDLARRFAAHELRGRYQEHDKSGVLDRSIAQEMGKLGFLGCELPEEYGGSGAPSVTAGIIAEEIARGDFNVGTGILLSTSLLGTILSRSSNSELARHWVPKMVAGEAIVGLGITEPATGSDAANLKLRARIDGDDYVLRGEKTSITFATEADGFVVLARTGEAAEKARGITAIFVPGDAAGLSRTGIDDVGGRICGRGSLFFDDVRVPRRHRLGDEGKGFAQVMIGFDYSRAIIALLCIGAAQASLDDAWAYTQQRHAFGGPLSQMQGITFPLAEADAMIQSVRQLSYHVLELRDAGLPHTAEAAMVKWLGPKTAFETIHQCLLTCGHYGYSKELPHQQRLRDVMGFEIGDGTAGIMKLIVSRERLGALPASAPADARK</sequence>
<dbReference type="Pfam" id="PF02771">
    <property type="entry name" value="Acyl-CoA_dh_N"/>
    <property type="match status" value="1"/>
</dbReference>
<keyword evidence="10" id="KW-1185">Reference proteome</keyword>
<gene>
    <name evidence="9" type="ORF">FBZ93_12077</name>
</gene>
<protein>
    <submittedName>
        <fullName evidence="9">Cyclohexanecarboxyl-CoA dehydrogenase</fullName>
    </submittedName>
</protein>
<evidence type="ECO:0000313" key="9">
    <source>
        <dbReference type="EMBL" id="TWB87779.1"/>
    </source>
</evidence>
<dbReference type="AlphaFoldDB" id="A0A560KXD7"/>
<comment type="caution">
    <text evidence="9">The sequence shown here is derived from an EMBL/GenBank/DDBJ whole genome shotgun (WGS) entry which is preliminary data.</text>
</comment>
<organism evidence="9 10">
    <name type="scientific">Bradyrhizobium macuxiense</name>
    <dbReference type="NCBI Taxonomy" id="1755647"/>
    <lineage>
        <taxon>Bacteria</taxon>
        <taxon>Pseudomonadati</taxon>
        <taxon>Pseudomonadota</taxon>
        <taxon>Alphaproteobacteria</taxon>
        <taxon>Hyphomicrobiales</taxon>
        <taxon>Nitrobacteraceae</taxon>
        <taxon>Bradyrhizobium</taxon>
    </lineage>
</organism>
<evidence type="ECO:0000256" key="1">
    <source>
        <dbReference type="ARBA" id="ARBA00001974"/>
    </source>
</evidence>
<dbReference type="GO" id="GO:0050660">
    <property type="term" value="F:flavin adenine dinucleotide binding"/>
    <property type="evidence" value="ECO:0007669"/>
    <property type="project" value="InterPro"/>
</dbReference>
<dbReference type="Pfam" id="PF02770">
    <property type="entry name" value="Acyl-CoA_dh_M"/>
    <property type="match status" value="1"/>
</dbReference>
<dbReference type="PANTHER" id="PTHR43884:SF37">
    <property type="entry name" value="ACYL-COA DEHYDROGENASE"/>
    <property type="match status" value="1"/>
</dbReference>
<name>A0A560KXD7_9BRAD</name>
<dbReference type="InterPro" id="IPR036250">
    <property type="entry name" value="AcylCo_DH-like_C"/>
</dbReference>
<dbReference type="Gene3D" id="1.20.140.10">
    <property type="entry name" value="Butyryl-CoA Dehydrogenase, subunit A, domain 3"/>
    <property type="match status" value="1"/>
</dbReference>
<evidence type="ECO:0000256" key="2">
    <source>
        <dbReference type="ARBA" id="ARBA00009347"/>
    </source>
</evidence>
<dbReference type="InterPro" id="IPR009100">
    <property type="entry name" value="AcylCoA_DH/oxidase_NM_dom_sf"/>
</dbReference>
<dbReference type="Gene3D" id="1.10.540.10">
    <property type="entry name" value="Acyl-CoA dehydrogenase/oxidase, N-terminal domain"/>
    <property type="match status" value="1"/>
</dbReference>
<dbReference type="InterPro" id="IPR037069">
    <property type="entry name" value="AcylCoA_DH/ox_N_sf"/>
</dbReference>
<reference evidence="9 10" key="1">
    <citation type="submission" date="2019-06" db="EMBL/GenBank/DDBJ databases">
        <title>Genomic Encyclopedia of Type Strains, Phase IV (KMG-V): Genome sequencing to study the core and pangenomes of soil and plant-associated prokaryotes.</title>
        <authorList>
            <person name="Whitman W."/>
        </authorList>
    </citation>
    <scope>NUCLEOTIDE SEQUENCE [LARGE SCALE GENOMIC DNA]</scope>
    <source>
        <strain evidence="9 10">BR 10355</strain>
    </source>
</reference>
<accession>A0A560KXD7</accession>
<dbReference type="OrthoDB" id="9769473at2"/>
<comment type="similarity">
    <text evidence="2 5">Belongs to the acyl-CoA dehydrogenase family.</text>
</comment>
<evidence type="ECO:0000256" key="3">
    <source>
        <dbReference type="ARBA" id="ARBA00022630"/>
    </source>
</evidence>
<feature type="domain" description="Acyl-CoA dehydrogenase/oxidase C-terminal" evidence="6">
    <location>
        <begin position="227"/>
        <end position="374"/>
    </location>
</feature>
<dbReference type="RefSeq" id="WP_146992293.1">
    <property type="nucleotide sequence ID" value="NZ_VITY01000020.1"/>
</dbReference>
<dbReference type="SUPFAM" id="SSF47203">
    <property type="entry name" value="Acyl-CoA dehydrogenase C-terminal domain-like"/>
    <property type="match status" value="1"/>
</dbReference>
<keyword evidence="3 5" id="KW-0285">Flavoprotein</keyword>
<keyword evidence="4 5" id="KW-0274">FAD</keyword>
<evidence type="ECO:0000259" key="8">
    <source>
        <dbReference type="Pfam" id="PF02771"/>
    </source>
</evidence>
<dbReference type="InterPro" id="IPR006091">
    <property type="entry name" value="Acyl-CoA_Oxase/DH_mid-dom"/>
</dbReference>
<keyword evidence="5" id="KW-0560">Oxidoreductase</keyword>
<dbReference type="SUPFAM" id="SSF56645">
    <property type="entry name" value="Acyl-CoA dehydrogenase NM domain-like"/>
    <property type="match status" value="1"/>
</dbReference>
<evidence type="ECO:0000313" key="10">
    <source>
        <dbReference type="Proteomes" id="UP000321304"/>
    </source>
</evidence>
<evidence type="ECO:0000259" key="6">
    <source>
        <dbReference type="Pfam" id="PF00441"/>
    </source>
</evidence>
<dbReference type="GO" id="GO:0003995">
    <property type="term" value="F:acyl-CoA dehydrogenase activity"/>
    <property type="evidence" value="ECO:0007669"/>
    <property type="project" value="TreeGrafter"/>
</dbReference>
<evidence type="ECO:0000256" key="4">
    <source>
        <dbReference type="ARBA" id="ARBA00022827"/>
    </source>
</evidence>
<dbReference type="Proteomes" id="UP000321304">
    <property type="component" value="Unassembled WGS sequence"/>
</dbReference>
<dbReference type="Pfam" id="PF00441">
    <property type="entry name" value="Acyl-CoA_dh_1"/>
    <property type="match status" value="1"/>
</dbReference>
<evidence type="ECO:0000256" key="5">
    <source>
        <dbReference type="RuleBase" id="RU362125"/>
    </source>
</evidence>
<feature type="domain" description="Acyl-CoA oxidase/dehydrogenase middle" evidence="7">
    <location>
        <begin position="121"/>
        <end position="215"/>
    </location>
</feature>
<evidence type="ECO:0000259" key="7">
    <source>
        <dbReference type="Pfam" id="PF02770"/>
    </source>
</evidence>
<dbReference type="EMBL" id="VITY01000020">
    <property type="protein sequence ID" value="TWB87779.1"/>
    <property type="molecule type" value="Genomic_DNA"/>
</dbReference>
<dbReference type="InterPro" id="IPR009075">
    <property type="entry name" value="AcylCo_DH/oxidase_C"/>
</dbReference>